<evidence type="ECO:0000256" key="1">
    <source>
        <dbReference type="ARBA" id="ARBA00004162"/>
    </source>
</evidence>
<keyword evidence="16" id="KW-0472">Membrane</keyword>
<keyword evidence="15" id="KW-1133">Transmembrane helix</keyword>
<dbReference type="SUPFAM" id="SSF56112">
    <property type="entry name" value="Protein kinase-like (PK-like)"/>
    <property type="match status" value="1"/>
</dbReference>
<dbReference type="GO" id="GO:0005524">
    <property type="term" value="F:ATP binding"/>
    <property type="evidence" value="ECO:0007669"/>
    <property type="project" value="UniProtKB-UniRule"/>
</dbReference>
<protein>
    <recommendedName>
        <fullName evidence="4">non-specific serine/threonine protein kinase</fullName>
        <ecNumber evidence="4">2.7.11.1</ecNumber>
    </recommendedName>
</protein>
<keyword evidence="6 22" id="KW-0723">Serine/threonine-protein kinase</keyword>
<accession>A0A2C9UDD0</accession>
<dbReference type="InterPro" id="IPR011009">
    <property type="entry name" value="Kinase-like_dom_sf"/>
</dbReference>
<evidence type="ECO:0000259" key="23">
    <source>
        <dbReference type="PROSITE" id="PS50011"/>
    </source>
</evidence>
<sequence length="409" mass="46213">MCVPPTSLVKSCTLMNRTEQNNCWWYLSSTHFAASAMAFSCWCCRKSQNVSFAGEDPKVHPDQQMDSDVDQLRRFSLEELKLATDYFSNENILGSGGFGKVYKGRLQDDSLVAVKRLEHKPTPDGELQFQTTTEIINMAVHPHVLRLSGFCMTTSEKLLVYPYMANGSVASHLRERPPSQPPLGWPTRKRVALGTARGLSYLHDHCNPKVIHRDVKAANILLDEEFEAVVGDFGLAKLMDYNDTHVITDVCGTAGHIAPEYLYNGICSEKTDVYGYGIMLLELITGQRAVDLAWIAAEDDLLLLDWVKVLLRENSVEELADPDLQGNYIEAEMKHLIKIALLCTRGSPSYRPKMSEVIRMVEGHSLSERWDEWQEMESCDPKLEVTLQTFYFTVDSTQLQRPIELSGPR</sequence>
<dbReference type="GO" id="GO:0004674">
    <property type="term" value="F:protein serine/threonine kinase activity"/>
    <property type="evidence" value="ECO:0007669"/>
    <property type="project" value="UniProtKB-KW"/>
</dbReference>
<dbReference type="GO" id="GO:0005886">
    <property type="term" value="C:plasma membrane"/>
    <property type="evidence" value="ECO:0007669"/>
    <property type="project" value="UniProtKB-SubCell"/>
</dbReference>
<evidence type="ECO:0000256" key="7">
    <source>
        <dbReference type="ARBA" id="ARBA00022614"/>
    </source>
</evidence>
<dbReference type="PANTHER" id="PTHR47982:SF44">
    <property type="entry name" value="PROLINE-RICH RECEPTOR-LIKE PROTEIN KINASE PERK13-RELATED"/>
    <property type="match status" value="1"/>
</dbReference>
<evidence type="ECO:0000256" key="14">
    <source>
        <dbReference type="ARBA" id="ARBA00022840"/>
    </source>
</evidence>
<evidence type="ECO:0000256" key="3">
    <source>
        <dbReference type="ARBA" id="ARBA00008684"/>
    </source>
</evidence>
<evidence type="ECO:0000256" key="5">
    <source>
        <dbReference type="ARBA" id="ARBA00022475"/>
    </source>
</evidence>
<dbReference type="PROSITE" id="PS00108">
    <property type="entry name" value="PROTEIN_KINASE_ST"/>
    <property type="match status" value="1"/>
</dbReference>
<feature type="binding site" evidence="21">
    <location>
        <position position="115"/>
    </location>
    <ligand>
        <name>ATP</name>
        <dbReference type="ChEBI" id="CHEBI:30616"/>
    </ligand>
</feature>
<evidence type="ECO:0000256" key="20">
    <source>
        <dbReference type="ARBA" id="ARBA00048679"/>
    </source>
</evidence>
<keyword evidence="13" id="KW-0418">Kinase</keyword>
<dbReference type="PROSITE" id="PS00107">
    <property type="entry name" value="PROTEIN_KINASE_ATP"/>
    <property type="match status" value="1"/>
</dbReference>
<dbReference type="EMBL" id="CM004401">
    <property type="protein sequence ID" value="OAY27898.1"/>
    <property type="molecule type" value="Genomic_DNA"/>
</dbReference>
<keyword evidence="7" id="KW-0433">Leucine-rich repeat</keyword>
<dbReference type="FunFam" id="3.30.200.20:FF:000015">
    <property type="entry name" value="Somatic embryogenesis receptor kinase 1"/>
    <property type="match status" value="1"/>
</dbReference>
<keyword evidence="9" id="KW-0812">Transmembrane</keyword>
<keyword evidence="12 21" id="KW-0547">Nucleotide-binding</keyword>
<proteinExistence type="inferred from homology"/>
<evidence type="ECO:0000256" key="11">
    <source>
        <dbReference type="ARBA" id="ARBA00022737"/>
    </source>
</evidence>
<keyword evidence="5" id="KW-1003">Cell membrane</keyword>
<comment type="catalytic activity">
    <reaction evidence="19">
        <text>L-threonyl-[protein] + ATP = O-phospho-L-threonyl-[protein] + ADP + H(+)</text>
        <dbReference type="Rhea" id="RHEA:46608"/>
        <dbReference type="Rhea" id="RHEA-COMP:11060"/>
        <dbReference type="Rhea" id="RHEA-COMP:11605"/>
        <dbReference type="ChEBI" id="CHEBI:15378"/>
        <dbReference type="ChEBI" id="CHEBI:30013"/>
        <dbReference type="ChEBI" id="CHEBI:30616"/>
        <dbReference type="ChEBI" id="CHEBI:61977"/>
        <dbReference type="ChEBI" id="CHEBI:456216"/>
        <dbReference type="EC" id="2.7.11.1"/>
    </reaction>
</comment>
<keyword evidence="14 21" id="KW-0067">ATP-binding</keyword>
<comment type="subcellular location">
    <subcellularLocation>
        <location evidence="1">Cell membrane</location>
        <topology evidence="1">Single-pass membrane protein</topology>
    </subcellularLocation>
    <subcellularLocation>
        <location evidence="2">Membrane</location>
        <topology evidence="2">Single-pass type I membrane protein</topology>
    </subcellularLocation>
</comment>
<dbReference type="InterPro" id="IPR000719">
    <property type="entry name" value="Prot_kinase_dom"/>
</dbReference>
<dbReference type="InterPro" id="IPR047117">
    <property type="entry name" value="PERK1-13-like"/>
</dbReference>
<keyword evidence="10" id="KW-0732">Signal</keyword>
<keyword evidence="18" id="KW-0325">Glycoprotein</keyword>
<evidence type="ECO:0000256" key="15">
    <source>
        <dbReference type="ARBA" id="ARBA00022989"/>
    </source>
</evidence>
<evidence type="ECO:0000256" key="2">
    <source>
        <dbReference type="ARBA" id="ARBA00004479"/>
    </source>
</evidence>
<dbReference type="FunFam" id="1.10.510.10:FF:000016">
    <property type="entry name" value="Somatic embryogenesis receptor-like kinase 1"/>
    <property type="match status" value="1"/>
</dbReference>
<evidence type="ECO:0000313" key="24">
    <source>
        <dbReference type="EMBL" id="OAY27898.1"/>
    </source>
</evidence>
<evidence type="ECO:0000256" key="10">
    <source>
        <dbReference type="ARBA" id="ARBA00022729"/>
    </source>
</evidence>
<evidence type="ECO:0000256" key="4">
    <source>
        <dbReference type="ARBA" id="ARBA00012513"/>
    </source>
</evidence>
<keyword evidence="8" id="KW-0808">Transferase</keyword>
<dbReference type="PANTHER" id="PTHR47982">
    <property type="entry name" value="PROLINE-RICH RECEPTOR-LIKE PROTEIN KINASE PERK4"/>
    <property type="match status" value="1"/>
</dbReference>
<evidence type="ECO:0000256" key="8">
    <source>
        <dbReference type="ARBA" id="ARBA00022679"/>
    </source>
</evidence>
<dbReference type="Gene3D" id="1.10.510.10">
    <property type="entry name" value="Transferase(Phosphotransferase) domain 1"/>
    <property type="match status" value="1"/>
</dbReference>
<keyword evidence="11" id="KW-0677">Repeat</keyword>
<dbReference type="InterPro" id="IPR001245">
    <property type="entry name" value="Ser-Thr/Tyr_kinase_cat_dom"/>
</dbReference>
<dbReference type="Gene3D" id="3.30.200.20">
    <property type="entry name" value="Phosphorylase Kinase, domain 1"/>
    <property type="match status" value="1"/>
</dbReference>
<dbReference type="PROSITE" id="PS50011">
    <property type="entry name" value="PROTEIN_KINASE_DOM"/>
    <property type="match status" value="1"/>
</dbReference>
<reference evidence="24" key="1">
    <citation type="submission" date="2016-02" db="EMBL/GenBank/DDBJ databases">
        <title>WGS assembly of Manihot esculenta.</title>
        <authorList>
            <person name="Bredeson J.V."/>
            <person name="Prochnik S.E."/>
            <person name="Lyons J.B."/>
            <person name="Schmutz J."/>
            <person name="Grimwood J."/>
            <person name="Vrebalov J."/>
            <person name="Bart R.S."/>
            <person name="Amuge T."/>
            <person name="Ferguson M.E."/>
            <person name="Green R."/>
            <person name="Putnam N."/>
            <person name="Stites J."/>
            <person name="Rounsley S."/>
            <person name="Rokhsar D.S."/>
        </authorList>
    </citation>
    <scope>NUCLEOTIDE SEQUENCE [LARGE SCALE GENOMIC DNA]</scope>
    <source>
        <tissue evidence="24">Leaf</tissue>
    </source>
</reference>
<evidence type="ECO:0000256" key="19">
    <source>
        <dbReference type="ARBA" id="ARBA00047899"/>
    </source>
</evidence>
<evidence type="ECO:0000256" key="21">
    <source>
        <dbReference type="PROSITE-ProRule" id="PRU10141"/>
    </source>
</evidence>
<evidence type="ECO:0000256" key="9">
    <source>
        <dbReference type="ARBA" id="ARBA00022692"/>
    </source>
</evidence>
<evidence type="ECO:0000256" key="6">
    <source>
        <dbReference type="ARBA" id="ARBA00022527"/>
    </source>
</evidence>
<evidence type="ECO:0000256" key="13">
    <source>
        <dbReference type="ARBA" id="ARBA00022777"/>
    </source>
</evidence>
<keyword evidence="17" id="KW-0675">Receptor</keyword>
<dbReference type="InterPro" id="IPR017441">
    <property type="entry name" value="Protein_kinase_ATP_BS"/>
</dbReference>
<comment type="catalytic activity">
    <reaction evidence="20">
        <text>L-seryl-[protein] + ATP = O-phospho-L-seryl-[protein] + ADP + H(+)</text>
        <dbReference type="Rhea" id="RHEA:17989"/>
        <dbReference type="Rhea" id="RHEA-COMP:9863"/>
        <dbReference type="Rhea" id="RHEA-COMP:11604"/>
        <dbReference type="ChEBI" id="CHEBI:15378"/>
        <dbReference type="ChEBI" id="CHEBI:29999"/>
        <dbReference type="ChEBI" id="CHEBI:30616"/>
        <dbReference type="ChEBI" id="CHEBI:83421"/>
        <dbReference type="ChEBI" id="CHEBI:456216"/>
        <dbReference type="EC" id="2.7.11.1"/>
    </reaction>
</comment>
<organism evidence="24">
    <name type="scientific">Manihot esculenta</name>
    <name type="common">Cassava</name>
    <name type="synonym">Jatropha manihot</name>
    <dbReference type="NCBI Taxonomy" id="3983"/>
    <lineage>
        <taxon>Eukaryota</taxon>
        <taxon>Viridiplantae</taxon>
        <taxon>Streptophyta</taxon>
        <taxon>Embryophyta</taxon>
        <taxon>Tracheophyta</taxon>
        <taxon>Spermatophyta</taxon>
        <taxon>Magnoliopsida</taxon>
        <taxon>eudicotyledons</taxon>
        <taxon>Gunneridae</taxon>
        <taxon>Pentapetalae</taxon>
        <taxon>rosids</taxon>
        <taxon>fabids</taxon>
        <taxon>Malpighiales</taxon>
        <taxon>Euphorbiaceae</taxon>
        <taxon>Crotonoideae</taxon>
        <taxon>Manihoteae</taxon>
        <taxon>Manihot</taxon>
    </lineage>
</organism>
<dbReference type="SMART" id="SM00220">
    <property type="entry name" value="S_TKc"/>
    <property type="match status" value="1"/>
</dbReference>
<feature type="domain" description="Protein kinase" evidence="23">
    <location>
        <begin position="87"/>
        <end position="367"/>
    </location>
</feature>
<evidence type="ECO:0000256" key="18">
    <source>
        <dbReference type="ARBA" id="ARBA00023180"/>
    </source>
</evidence>
<evidence type="ECO:0000256" key="17">
    <source>
        <dbReference type="ARBA" id="ARBA00023170"/>
    </source>
</evidence>
<dbReference type="Pfam" id="PF07714">
    <property type="entry name" value="PK_Tyr_Ser-Thr"/>
    <property type="match status" value="1"/>
</dbReference>
<gene>
    <name evidence="24" type="ORF">MANES_15G024900</name>
</gene>
<dbReference type="AlphaFoldDB" id="A0A2C9UDD0"/>
<name>A0A2C9UDD0_MANES</name>
<evidence type="ECO:0000256" key="12">
    <source>
        <dbReference type="ARBA" id="ARBA00022741"/>
    </source>
</evidence>
<evidence type="ECO:0000256" key="22">
    <source>
        <dbReference type="RuleBase" id="RU000304"/>
    </source>
</evidence>
<evidence type="ECO:0000256" key="16">
    <source>
        <dbReference type="ARBA" id="ARBA00023136"/>
    </source>
</evidence>
<dbReference type="EC" id="2.7.11.1" evidence="4"/>
<comment type="similarity">
    <text evidence="3">Belongs to the protein kinase superfamily. Ser/Thr protein kinase family.</text>
</comment>
<dbReference type="InterPro" id="IPR008271">
    <property type="entry name" value="Ser/Thr_kinase_AS"/>
</dbReference>